<evidence type="ECO:0000256" key="1">
    <source>
        <dbReference type="SAM" id="MobiDB-lite"/>
    </source>
</evidence>
<evidence type="ECO:0000313" key="3">
    <source>
        <dbReference type="Proteomes" id="UP000325579"/>
    </source>
</evidence>
<feature type="region of interest" description="Disordered" evidence="1">
    <location>
        <begin position="1"/>
        <end position="21"/>
    </location>
</feature>
<dbReference type="GeneID" id="43672144"/>
<dbReference type="AlphaFoldDB" id="A0A5N7D8Y8"/>
<reference evidence="2 3" key="1">
    <citation type="submission" date="2019-04" db="EMBL/GenBank/DDBJ databases">
        <authorList>
            <consortium name="DOE Joint Genome Institute"/>
            <person name="Mondo S."/>
            <person name="Kjaerbolling I."/>
            <person name="Vesth T."/>
            <person name="Frisvad J.C."/>
            <person name="Nybo J.L."/>
            <person name="Theobald S."/>
            <person name="Kildgaard S."/>
            <person name="Isbrandt T."/>
            <person name="Kuo A."/>
            <person name="Sato A."/>
            <person name="Lyhne E.K."/>
            <person name="Kogle M.E."/>
            <person name="Wiebenga A."/>
            <person name="Kun R.S."/>
            <person name="Lubbers R.J."/>
            <person name="Makela M.R."/>
            <person name="Barry K."/>
            <person name="Chovatia M."/>
            <person name="Clum A."/>
            <person name="Daum C."/>
            <person name="Haridas S."/>
            <person name="He G."/>
            <person name="LaButti K."/>
            <person name="Lipzen A."/>
            <person name="Riley R."/>
            <person name="Salamov A."/>
            <person name="Simmons B.A."/>
            <person name="Magnuson J.K."/>
            <person name="Henrissat B."/>
            <person name="Mortensen U.H."/>
            <person name="Larsen T.O."/>
            <person name="Devries R.P."/>
            <person name="Grigoriev I.V."/>
            <person name="Machida M."/>
            <person name="Baker S.E."/>
            <person name="Andersen M.R."/>
            <person name="Cantor M.N."/>
            <person name="Hua S.X."/>
        </authorList>
    </citation>
    <scope>NUCLEOTIDE SEQUENCE [LARGE SCALE GENOMIC DNA]</scope>
    <source>
        <strain evidence="2 3">CBS 119388</strain>
    </source>
</reference>
<dbReference type="RefSeq" id="XP_031940210.1">
    <property type="nucleotide sequence ID" value="XM_032087453.1"/>
</dbReference>
<gene>
    <name evidence="2" type="ORF">BDV37DRAFT_284217</name>
</gene>
<name>A0A5N7D8Y8_9EURO</name>
<keyword evidence="3" id="KW-1185">Reference proteome</keyword>
<dbReference type="EMBL" id="ML736782">
    <property type="protein sequence ID" value="KAE8402891.1"/>
    <property type="molecule type" value="Genomic_DNA"/>
</dbReference>
<sequence length="264" mass="30304">MDLPIGKPPGMTPGEIPNDDDMGFNDPQNLIWINMMGSGISERFRDRIEEFKDMLRLTHQMATIHAGIQVMQRKAEGTLPTDNSDSSRWKRSQYRARVLETYFQDGTYPWINPSQHETVSEKVDVEKQSFHAALVNTMLKGISRVGSLSPPLERIVKGVADTISGTEFTPKQQSFCGMLQVLQYDEIRDDLRVSIRNITYTLDQEMYKVIKGKDALSQINVECDLGRNSFEYSERAWKMLQSEVERYIKDIGIYNIEDPLTVQL</sequence>
<proteinExistence type="predicted"/>
<dbReference type="Proteomes" id="UP000325579">
    <property type="component" value="Unassembled WGS sequence"/>
</dbReference>
<dbReference type="OrthoDB" id="3693942at2759"/>
<feature type="compositionally biased region" description="Pro residues" evidence="1">
    <location>
        <begin position="1"/>
        <end position="11"/>
    </location>
</feature>
<organism evidence="2 3">
    <name type="scientific">Aspergillus pseudonomiae</name>
    <dbReference type="NCBI Taxonomy" id="1506151"/>
    <lineage>
        <taxon>Eukaryota</taxon>
        <taxon>Fungi</taxon>
        <taxon>Dikarya</taxon>
        <taxon>Ascomycota</taxon>
        <taxon>Pezizomycotina</taxon>
        <taxon>Eurotiomycetes</taxon>
        <taxon>Eurotiomycetidae</taxon>
        <taxon>Eurotiales</taxon>
        <taxon>Aspergillaceae</taxon>
        <taxon>Aspergillus</taxon>
        <taxon>Aspergillus subgen. Circumdati</taxon>
    </lineage>
</organism>
<accession>A0A5N7D8Y8</accession>
<protein>
    <submittedName>
        <fullName evidence="2">Uncharacterized protein</fullName>
    </submittedName>
</protein>
<evidence type="ECO:0000313" key="2">
    <source>
        <dbReference type="EMBL" id="KAE8402891.1"/>
    </source>
</evidence>